<organism evidence="5 6">
    <name type="scientific">Gossypium arboreum</name>
    <name type="common">Tree cotton</name>
    <name type="synonym">Gossypium nanking</name>
    <dbReference type="NCBI Taxonomy" id="29729"/>
    <lineage>
        <taxon>Eukaryota</taxon>
        <taxon>Viridiplantae</taxon>
        <taxon>Streptophyta</taxon>
        <taxon>Embryophyta</taxon>
        <taxon>Tracheophyta</taxon>
        <taxon>Spermatophyta</taxon>
        <taxon>Magnoliopsida</taxon>
        <taxon>eudicotyledons</taxon>
        <taxon>Gunneridae</taxon>
        <taxon>Pentapetalae</taxon>
        <taxon>rosids</taxon>
        <taxon>malvids</taxon>
        <taxon>Malvales</taxon>
        <taxon>Malvaceae</taxon>
        <taxon>Malvoideae</taxon>
        <taxon>Gossypium</taxon>
    </lineage>
</organism>
<dbReference type="Proteomes" id="UP001358586">
    <property type="component" value="Chromosome 7"/>
</dbReference>
<evidence type="ECO:0000256" key="2">
    <source>
        <dbReference type="SAM" id="Coils"/>
    </source>
</evidence>
<proteinExistence type="inferred from homology"/>
<evidence type="ECO:0000259" key="4">
    <source>
        <dbReference type="Pfam" id="PF03763"/>
    </source>
</evidence>
<keyword evidence="2" id="KW-0175">Coiled coil</keyword>
<dbReference type="InterPro" id="IPR005516">
    <property type="entry name" value="Remorin_C"/>
</dbReference>
<feature type="domain" description="Remorin C-terminal" evidence="4">
    <location>
        <begin position="141"/>
        <end position="235"/>
    </location>
</feature>
<evidence type="ECO:0000313" key="6">
    <source>
        <dbReference type="Proteomes" id="UP001358586"/>
    </source>
</evidence>
<feature type="coiled-coil region" evidence="2">
    <location>
        <begin position="153"/>
        <end position="199"/>
    </location>
</feature>
<dbReference type="EMBL" id="JARKNE010000007">
    <property type="protein sequence ID" value="KAK5817931.1"/>
    <property type="molecule type" value="Genomic_DNA"/>
</dbReference>
<sequence length="236" mass="27340">MIAKEGTRCNSWVLLLKIWWSKGVRMSLLLQITRFLPRKMKMVEQYERELAVGVAAAAYVVNAIEKDEAKYRIKIEGKKQDTISRVGNSDRVSRRYSSKEVITNTAGETSSRKSRESSKGGGSSAGDQRWKGNYSQTNNALETKADAWQNAELHKLNKRYENMKASIHEWEKENKVRAKVKMERRKKELEKKIKRSHQVYQLKISRIDDIAGGARAQVDDKRRNEELKIREKAKQL</sequence>
<feature type="region of interest" description="Disordered" evidence="3">
    <location>
        <begin position="84"/>
        <end position="133"/>
    </location>
</feature>
<reference evidence="5 6" key="1">
    <citation type="submission" date="2023-03" db="EMBL/GenBank/DDBJ databases">
        <title>WGS of Gossypium arboreum.</title>
        <authorList>
            <person name="Yu D."/>
        </authorList>
    </citation>
    <scope>NUCLEOTIDE SEQUENCE [LARGE SCALE GENOMIC DNA]</scope>
    <source>
        <tissue evidence="5">Leaf</tissue>
    </source>
</reference>
<evidence type="ECO:0000256" key="3">
    <source>
        <dbReference type="SAM" id="MobiDB-lite"/>
    </source>
</evidence>
<name>A0ABR0P9P0_GOSAR</name>
<dbReference type="PANTHER" id="PTHR31471">
    <property type="entry name" value="OS02G0116800 PROTEIN"/>
    <property type="match status" value="1"/>
</dbReference>
<accession>A0ABR0P9P0</accession>
<evidence type="ECO:0000313" key="5">
    <source>
        <dbReference type="EMBL" id="KAK5817931.1"/>
    </source>
</evidence>
<comment type="caution">
    <text evidence="5">The sequence shown here is derived from an EMBL/GenBank/DDBJ whole genome shotgun (WGS) entry which is preliminary data.</text>
</comment>
<comment type="similarity">
    <text evidence="1">Belongs to the remorin family.</text>
</comment>
<keyword evidence="6" id="KW-1185">Reference proteome</keyword>
<dbReference type="Pfam" id="PF03763">
    <property type="entry name" value="Remorin_C"/>
    <property type="match status" value="1"/>
</dbReference>
<evidence type="ECO:0000256" key="1">
    <source>
        <dbReference type="ARBA" id="ARBA00005711"/>
    </source>
</evidence>
<dbReference type="PANTHER" id="PTHR31471:SF5">
    <property type="entry name" value="GB|AAD39278.1"/>
    <property type="match status" value="1"/>
</dbReference>
<gene>
    <name evidence="5" type="ORF">PVK06_022860</name>
</gene>
<protein>
    <recommendedName>
        <fullName evidence="4">Remorin C-terminal domain-containing protein</fullName>
    </recommendedName>
</protein>